<protein>
    <submittedName>
        <fullName evidence="2">Uncharacterized protein</fullName>
    </submittedName>
</protein>
<keyword evidence="1" id="KW-1133">Transmembrane helix</keyword>
<sequence length="306" mass="35408">MTDYEKIEQSKSELKYALEFVPQKFHSPNFEDVTSWEAYLNGKIVSKVWTPVTEDGEFQTYMVSNGEGGGSKTFAYVEKYVPYNSVINVVSNENTEPRKSRILAFDAAVWAVRAEDVMNYFWYLKQVEDDLRAIKLSVAGWIFRVIGTLFVINRFNDLGSLSQSILGFLSKPFEFLLCCLALPLLWFPVYIAFKRRNDNKPKVEEVVKRCEEALRIRDYFLQMQSNIPFVSARHRSGADVDANALIYIVSLIDQGRACNLAEAQNIYEQDKQAYMMNNHFEEMQRQMAYNNKMTTINTFANILSNK</sequence>
<organism evidence="2 3">
    <name type="scientific">Streptococcus vestibularis</name>
    <dbReference type="NCBI Taxonomy" id="1343"/>
    <lineage>
        <taxon>Bacteria</taxon>
        <taxon>Bacillati</taxon>
        <taxon>Bacillota</taxon>
        <taxon>Bacilli</taxon>
        <taxon>Lactobacillales</taxon>
        <taxon>Streptococcaceae</taxon>
        <taxon>Streptococcus</taxon>
    </lineage>
</organism>
<dbReference type="AlphaFoldDB" id="A0A564T3Z0"/>
<evidence type="ECO:0000256" key="1">
    <source>
        <dbReference type="SAM" id="Phobius"/>
    </source>
</evidence>
<feature type="transmembrane region" description="Helical" evidence="1">
    <location>
        <begin position="133"/>
        <end position="152"/>
    </location>
</feature>
<evidence type="ECO:0000313" key="2">
    <source>
        <dbReference type="EMBL" id="VUX02080.1"/>
    </source>
</evidence>
<dbReference type="RefSeq" id="WP_154864379.1">
    <property type="nucleotide sequence ID" value="NZ_CABHNJ010000026.1"/>
</dbReference>
<gene>
    <name evidence="2" type="ORF">SSSS39_01382</name>
</gene>
<name>A0A564T3Z0_STRVE</name>
<dbReference type="Proteomes" id="UP000380217">
    <property type="component" value="Unassembled WGS sequence"/>
</dbReference>
<feature type="transmembrane region" description="Helical" evidence="1">
    <location>
        <begin position="172"/>
        <end position="193"/>
    </location>
</feature>
<proteinExistence type="predicted"/>
<evidence type="ECO:0000313" key="3">
    <source>
        <dbReference type="Proteomes" id="UP000380217"/>
    </source>
</evidence>
<keyword evidence="1" id="KW-0812">Transmembrane</keyword>
<keyword evidence="1" id="KW-0472">Membrane</keyword>
<dbReference type="EMBL" id="CABHNJ010000026">
    <property type="protein sequence ID" value="VUX02080.1"/>
    <property type="molecule type" value="Genomic_DNA"/>
</dbReference>
<reference evidence="2 3" key="1">
    <citation type="submission" date="2019-07" db="EMBL/GenBank/DDBJ databases">
        <authorList>
            <person name="Hibberd C M."/>
            <person name="Gehrig L. J."/>
            <person name="Chang H.-W."/>
            <person name="Venkatesh S."/>
        </authorList>
    </citation>
    <scope>NUCLEOTIDE SEQUENCE [LARGE SCALE GENOMIC DNA]</scope>
    <source>
        <strain evidence="2">Streptococcus_salivarius_SS_Bg39</strain>
    </source>
</reference>
<accession>A0A564T3Z0</accession>